<name>A0ACB8F9M5_9SAUR</name>
<protein>
    <submittedName>
        <fullName evidence="1">Serine protease htra1</fullName>
    </submittedName>
</protein>
<accession>A0ACB8F9M5</accession>
<comment type="caution">
    <text evidence="1">The sequence shown here is derived from an EMBL/GenBank/DDBJ whole genome shotgun (WGS) entry which is preliminary data.</text>
</comment>
<dbReference type="EMBL" id="CM037621">
    <property type="protein sequence ID" value="KAH8001836.1"/>
    <property type="molecule type" value="Genomic_DNA"/>
</dbReference>
<keyword evidence="1" id="KW-0378">Hydrolase</keyword>
<evidence type="ECO:0000313" key="1">
    <source>
        <dbReference type="EMBL" id="KAH8001836.1"/>
    </source>
</evidence>
<keyword evidence="2" id="KW-1185">Reference proteome</keyword>
<proteinExistence type="predicted"/>
<gene>
    <name evidence="1" type="primary">HTRA1_3</name>
    <name evidence="1" type="ORF">K3G42_017132</name>
</gene>
<dbReference type="Proteomes" id="UP000827872">
    <property type="component" value="Linkage Group LG08"/>
</dbReference>
<reference evidence="1" key="1">
    <citation type="submission" date="2021-08" db="EMBL/GenBank/DDBJ databases">
        <title>The first chromosome-level gecko genome reveals the dynamic sex chromosomes of Neotropical dwarf geckos (Sphaerodactylidae: Sphaerodactylus).</title>
        <authorList>
            <person name="Pinto B.J."/>
            <person name="Keating S.E."/>
            <person name="Gamble T."/>
        </authorList>
    </citation>
    <scope>NUCLEOTIDE SEQUENCE</scope>
    <source>
        <strain evidence="1">TG3544</strain>
    </source>
</reference>
<keyword evidence="1" id="KW-0645">Protease</keyword>
<sequence length="171" mass="17704">MRGLLWSLALSCCFCWLLRLPAGSAHLLGRRHEERACPERCDRARCPELPAECRGSAAALDSCGCCPVCAAQEGEACGGSAAGEPLCAEGLLCVVPSGVPASATVRKRARGGRCVCANDEPVCGNDGKSYGNVCQLRAASRRSESQQQPPIIAIQRGACGQASICGLGLGE</sequence>
<evidence type="ECO:0000313" key="2">
    <source>
        <dbReference type="Proteomes" id="UP000827872"/>
    </source>
</evidence>
<organism evidence="1 2">
    <name type="scientific">Sphaerodactylus townsendi</name>
    <dbReference type="NCBI Taxonomy" id="933632"/>
    <lineage>
        <taxon>Eukaryota</taxon>
        <taxon>Metazoa</taxon>
        <taxon>Chordata</taxon>
        <taxon>Craniata</taxon>
        <taxon>Vertebrata</taxon>
        <taxon>Euteleostomi</taxon>
        <taxon>Lepidosauria</taxon>
        <taxon>Squamata</taxon>
        <taxon>Bifurcata</taxon>
        <taxon>Gekkota</taxon>
        <taxon>Sphaerodactylidae</taxon>
        <taxon>Sphaerodactylus</taxon>
    </lineage>
</organism>